<proteinExistence type="predicted"/>
<dbReference type="Pfam" id="PF11139">
    <property type="entry name" value="SfLAP"/>
    <property type="match status" value="1"/>
</dbReference>
<feature type="transmembrane region" description="Helical" evidence="1">
    <location>
        <begin position="75"/>
        <end position="94"/>
    </location>
</feature>
<gene>
    <name evidence="2" type="ORF">ABQM86_21120</name>
</gene>
<feature type="transmembrane region" description="Helical" evidence="1">
    <location>
        <begin position="42"/>
        <end position="63"/>
    </location>
</feature>
<protein>
    <submittedName>
        <fullName evidence="2">GAP family protein</fullName>
    </submittedName>
</protein>
<keyword evidence="1" id="KW-1133">Transmembrane helix</keyword>
<dbReference type="InterPro" id="IPR021315">
    <property type="entry name" value="Gap/Sap"/>
</dbReference>
<feature type="transmembrane region" description="Helical" evidence="1">
    <location>
        <begin position="170"/>
        <end position="194"/>
    </location>
</feature>
<feature type="transmembrane region" description="Helical" evidence="1">
    <location>
        <begin position="206"/>
        <end position="228"/>
    </location>
</feature>
<evidence type="ECO:0000313" key="2">
    <source>
        <dbReference type="EMBL" id="XDV71429.1"/>
    </source>
</evidence>
<feature type="transmembrane region" description="Helical" evidence="1">
    <location>
        <begin position="136"/>
        <end position="158"/>
    </location>
</feature>
<dbReference type="AlphaFoldDB" id="A0AB39YNN2"/>
<organism evidence="2">
    <name type="scientific">Paenarthrobacter sp. AMU7</name>
    <dbReference type="NCBI Taxonomy" id="3162492"/>
    <lineage>
        <taxon>Bacteria</taxon>
        <taxon>Bacillati</taxon>
        <taxon>Actinomycetota</taxon>
        <taxon>Actinomycetes</taxon>
        <taxon>Micrococcales</taxon>
        <taxon>Micrococcaceae</taxon>
        <taxon>Paenarthrobacter</taxon>
    </lineage>
</organism>
<sequence length="238" mass="25815">MAELIWELVPVVFGIVASPLAIIALVAVLLSKRPKLNGTMYLFGWILGVSIALSASYAVFGYFELEAQREPPLWVPFARLVLATVLVAGAVWTYRRAHRRTLKMASARSPMEIAEAAPQLPGWLQAVEHFSPGRSFLLGSGIFLLNPVNMSCAIVASLDVRLAEVGSSASMWVLIVFAVISISPMAIPVVLVAVKGRDAEPFLNGVRGWIASHNTTLTVVLLAMVAFMQVQKAIPFLF</sequence>
<evidence type="ECO:0000256" key="1">
    <source>
        <dbReference type="SAM" id="Phobius"/>
    </source>
</evidence>
<keyword evidence="1" id="KW-0472">Membrane</keyword>
<keyword evidence="1" id="KW-0812">Transmembrane</keyword>
<reference evidence="2" key="1">
    <citation type="submission" date="2024-07" db="EMBL/GenBank/DDBJ databases">
        <authorList>
            <person name="Li J."/>
            <person name="Wei H."/>
            <person name="Ma J."/>
        </authorList>
    </citation>
    <scope>NUCLEOTIDE SEQUENCE</scope>
    <source>
        <strain evidence="2">AMU7</strain>
    </source>
</reference>
<name>A0AB39YNN2_9MICC</name>
<feature type="transmembrane region" description="Helical" evidence="1">
    <location>
        <begin position="12"/>
        <end position="30"/>
    </location>
</feature>
<accession>A0AB39YNN2</accession>
<dbReference type="RefSeq" id="WP_280624852.1">
    <property type="nucleotide sequence ID" value="NZ_CP165735.1"/>
</dbReference>
<dbReference type="EMBL" id="CP165735">
    <property type="protein sequence ID" value="XDV71429.1"/>
    <property type="molecule type" value="Genomic_DNA"/>
</dbReference>